<dbReference type="Proteomes" id="UP000299102">
    <property type="component" value="Unassembled WGS sequence"/>
</dbReference>
<organism evidence="1 2">
    <name type="scientific">Eumeta variegata</name>
    <name type="common">Bagworm moth</name>
    <name type="synonym">Eumeta japonica</name>
    <dbReference type="NCBI Taxonomy" id="151549"/>
    <lineage>
        <taxon>Eukaryota</taxon>
        <taxon>Metazoa</taxon>
        <taxon>Ecdysozoa</taxon>
        <taxon>Arthropoda</taxon>
        <taxon>Hexapoda</taxon>
        <taxon>Insecta</taxon>
        <taxon>Pterygota</taxon>
        <taxon>Neoptera</taxon>
        <taxon>Endopterygota</taxon>
        <taxon>Lepidoptera</taxon>
        <taxon>Glossata</taxon>
        <taxon>Ditrysia</taxon>
        <taxon>Tineoidea</taxon>
        <taxon>Psychidae</taxon>
        <taxon>Oiketicinae</taxon>
        <taxon>Eumeta</taxon>
    </lineage>
</organism>
<name>A0A4C1YFV8_EUMVA</name>
<dbReference type="AlphaFoldDB" id="A0A4C1YFV8"/>
<sequence length="361" mass="40802">MSELQMTTVNGTTLKRKPVIKLSKAQKAKPGESELLSNLGLIKNIPIYESSNAHDPILGGQYKQLKLINYFNRVTNSSRTFANAVDVSGADVVKNSDLVTKTIGQKSYDLVFHALCSVLSNETKIKAMLALLTVPNKYKDGSTQTDNDDLRGSYGMNDVASQTDIMTPLNVLKKKRQFRNKKKLVPYVVPNEDVVESEKETNMFTPNKPSIQTPQRIIINPKNFKEFRSKELPVLEDIHKDLDQESDTNFSDVSIDTVSTAFERNVETHLSCIDQRTDKSIKSSRSVCEKLDEPSDIFNRYDCKLYDGSVVMLPTEPKTVFHIATRDNLAFLTPEEKRKVIHHQAFVDWKLCLQPNEDGNL</sequence>
<gene>
    <name evidence="1" type="ORF">EVAR_47297_1</name>
</gene>
<protein>
    <submittedName>
        <fullName evidence="1">Uncharacterized protein</fullName>
    </submittedName>
</protein>
<reference evidence="1 2" key="1">
    <citation type="journal article" date="2019" name="Commun. Biol.">
        <title>The bagworm genome reveals a unique fibroin gene that provides high tensile strength.</title>
        <authorList>
            <person name="Kono N."/>
            <person name="Nakamura H."/>
            <person name="Ohtoshi R."/>
            <person name="Tomita M."/>
            <person name="Numata K."/>
            <person name="Arakawa K."/>
        </authorList>
    </citation>
    <scope>NUCLEOTIDE SEQUENCE [LARGE SCALE GENOMIC DNA]</scope>
</reference>
<proteinExistence type="predicted"/>
<dbReference type="EMBL" id="BGZK01001242">
    <property type="protein sequence ID" value="GBP75261.1"/>
    <property type="molecule type" value="Genomic_DNA"/>
</dbReference>
<evidence type="ECO:0000313" key="2">
    <source>
        <dbReference type="Proteomes" id="UP000299102"/>
    </source>
</evidence>
<accession>A0A4C1YFV8</accession>
<evidence type="ECO:0000313" key="1">
    <source>
        <dbReference type="EMBL" id="GBP75261.1"/>
    </source>
</evidence>
<keyword evidence="2" id="KW-1185">Reference proteome</keyword>
<dbReference type="OrthoDB" id="10254947at2759"/>
<comment type="caution">
    <text evidence="1">The sequence shown here is derived from an EMBL/GenBank/DDBJ whole genome shotgun (WGS) entry which is preliminary data.</text>
</comment>